<dbReference type="OrthoDB" id="170219at2157"/>
<evidence type="ECO:0000313" key="2">
    <source>
        <dbReference type="Proteomes" id="UP000199062"/>
    </source>
</evidence>
<reference evidence="1 2" key="1">
    <citation type="submission" date="2016-10" db="EMBL/GenBank/DDBJ databases">
        <authorList>
            <person name="de Groot N.N."/>
        </authorList>
    </citation>
    <scope>NUCLEOTIDE SEQUENCE [LARGE SCALE GENOMIC DNA]</scope>
    <source>
        <strain evidence="1 2">CGMCC 1.10457</strain>
    </source>
</reference>
<evidence type="ECO:0000313" key="1">
    <source>
        <dbReference type="EMBL" id="SFR93797.1"/>
    </source>
</evidence>
<gene>
    <name evidence="1" type="ORF">SAMN05216559_1376</name>
</gene>
<protein>
    <submittedName>
        <fullName evidence="1">Uncharacterized protein</fullName>
    </submittedName>
</protein>
<dbReference type="STRING" id="767519.SAMN05216559_1376"/>
<dbReference type="Pfam" id="PF25947">
    <property type="entry name" value="WHD_halo_double"/>
    <property type="match status" value="1"/>
</dbReference>
<name>A0A1I6KRI2_9EURY</name>
<dbReference type="EMBL" id="FOZK01000001">
    <property type="protein sequence ID" value="SFR93797.1"/>
    <property type="molecule type" value="Genomic_DNA"/>
</dbReference>
<accession>A0A1I6KRI2</accession>
<dbReference type="Proteomes" id="UP000199062">
    <property type="component" value="Unassembled WGS sequence"/>
</dbReference>
<dbReference type="RefSeq" id="WP_089815121.1">
    <property type="nucleotide sequence ID" value="NZ_FOZK01000001.1"/>
</dbReference>
<proteinExistence type="predicted"/>
<sequence length="162" mass="18687">MRYKVVPEARSVAFLRDVQAALPLVPGTVEDCCSRIRDRTGLPSRDVAREYLTFAQALGLAAEGDRGFHRTREDPSEDDLADRFLEHVFGAREVVDALDEGSKTVAETFEAMRDVVPRWERDRHTDWEAEWLDRTERLLEWAVEFGLVERSEDGYRRVTDES</sequence>
<organism evidence="1 2">
    <name type="scientific">Halomicrobium zhouii</name>
    <dbReference type="NCBI Taxonomy" id="767519"/>
    <lineage>
        <taxon>Archaea</taxon>
        <taxon>Methanobacteriati</taxon>
        <taxon>Methanobacteriota</taxon>
        <taxon>Stenosarchaea group</taxon>
        <taxon>Halobacteria</taxon>
        <taxon>Halobacteriales</taxon>
        <taxon>Haloarculaceae</taxon>
        <taxon>Halomicrobium</taxon>
    </lineage>
</organism>
<dbReference type="InterPro" id="IPR058821">
    <property type="entry name" value="Double_WHD-containing_halo"/>
</dbReference>
<dbReference type="AlphaFoldDB" id="A0A1I6KRI2"/>
<keyword evidence="2" id="KW-1185">Reference proteome</keyword>